<dbReference type="PRINTS" id="PR00038">
    <property type="entry name" value="HTHLUXR"/>
</dbReference>
<protein>
    <submittedName>
        <fullName evidence="4">DUF2791 family P-loop domain-containing protein</fullName>
    </submittedName>
</protein>
<dbReference type="InterPro" id="IPR016032">
    <property type="entry name" value="Sig_transdc_resp-reg_C-effctor"/>
</dbReference>
<accession>A0ABX0DZ95</accession>
<evidence type="ECO:0000256" key="1">
    <source>
        <dbReference type="ARBA" id="ARBA00022741"/>
    </source>
</evidence>
<dbReference type="InterPro" id="IPR027417">
    <property type="entry name" value="P-loop_NTPase"/>
</dbReference>
<organism evidence="4 5">
    <name type="scientific">Streptomyces ureilyticus</name>
    <dbReference type="NCBI Taxonomy" id="1775131"/>
    <lineage>
        <taxon>Bacteria</taxon>
        <taxon>Bacillati</taxon>
        <taxon>Actinomycetota</taxon>
        <taxon>Actinomycetes</taxon>
        <taxon>Kitasatosporales</taxon>
        <taxon>Streptomycetaceae</taxon>
        <taxon>Streptomyces</taxon>
    </lineage>
</organism>
<proteinExistence type="predicted"/>
<evidence type="ECO:0000259" key="3">
    <source>
        <dbReference type="PROSITE" id="PS00622"/>
    </source>
</evidence>
<keyword evidence="1" id="KW-0547">Nucleotide-binding</keyword>
<keyword evidence="5" id="KW-1185">Reference proteome</keyword>
<dbReference type="Pfam" id="PF13191">
    <property type="entry name" value="AAA_16"/>
    <property type="match status" value="1"/>
</dbReference>
<dbReference type="InterPro" id="IPR000792">
    <property type="entry name" value="Tscrpt_reg_LuxR_C"/>
</dbReference>
<gene>
    <name evidence="4" type="ORF">G6048_35890</name>
</gene>
<dbReference type="PANTHER" id="PTHR16305">
    <property type="entry name" value="TESTICULAR SOLUBLE ADENYLYL CYCLASE"/>
    <property type="match status" value="1"/>
</dbReference>
<sequence>MVLVDRDKELTYLNSALSETRTGRNRMVVIEGGVGCGKSELLQTFAEHATEQGAVVLHAVGLRQGEARPLGLLRQLAGQLPTPMSDTNVPEAHADTSVEHFGEALHLLAKTAPVVVCVDDVQDGDSLSLRHLLRAAARGRATRILLVLTDCLHLPHQNPVMKTELLRQSHSLRVRLDPVSREGTAAMLNVTRETAKDSALVDRLHTISAGNPLLLRALLEELRPSGPSAPADPTPGEVLQPLEGGLYGQAVLACLYRSGPVALALGHALAVLGEASTPQLLSRMVDKASALVDRNLHALRAAGVIGADGFRHPAAAATVLADITSSHRALLHQRAAVALREAGASSSLTARHLLSSQAQPGARPATEPWEIVTLRDAAEQALSEGDADTAISFLELAGDGCTDEPQRIEIRLRTALITWRVNPAAAEYRYLPQLMESMRSGALSPAALGSLGKLLVVQGRVADALEVLDRLSPRSDASAATAGIHPQLTSMLVRYGYPGVEIPDEGKPSVPAQEANDLSYERVPGLPLLRKSAEHLLTGTSKDRAGAAENFLRATALTDSTAGPVCSAIETLLHADRLADAECWCDMSLDEATRRAIPGWQAMFGLLRGQIALRQGKLEQAVTSVENVLRVVPERNGGMLICGTASILALAYTEMGRYDDAARQLDQPVSEEWRNSLYWLGCLRARGWLHLATNRPHAALSDFLSVGQHARRWGIDHPLLVSWRADAAHAWLRLEEPSEAARLLATPGDQVTLQAPGARVVLSRVHAAVAPLEERARLLSQVVERLHACGERLELAKALGDLSETYQALGDAARADSVRRRAWHLARECGAEPLCAKLAVGSRTPDRAVEEETVSVGVGGDAEQGVAVVKLTKAEHRVALLAAYGRTNRDISKQLYITVSTVEQHLTRVYQKLRITTRQEIPVNL</sequence>
<dbReference type="EMBL" id="JAAKZX010000170">
    <property type="protein sequence ID" value="NGO47256.1"/>
    <property type="molecule type" value="Genomic_DNA"/>
</dbReference>
<evidence type="ECO:0000256" key="2">
    <source>
        <dbReference type="ARBA" id="ARBA00022840"/>
    </source>
</evidence>
<dbReference type="PROSITE" id="PS00622">
    <property type="entry name" value="HTH_LUXR_1"/>
    <property type="match status" value="1"/>
</dbReference>
<dbReference type="Gene3D" id="1.25.40.10">
    <property type="entry name" value="Tetratricopeptide repeat domain"/>
    <property type="match status" value="1"/>
</dbReference>
<dbReference type="SMART" id="SM00421">
    <property type="entry name" value="HTH_LUXR"/>
    <property type="match status" value="1"/>
</dbReference>
<dbReference type="Gene3D" id="3.40.50.300">
    <property type="entry name" value="P-loop containing nucleotide triphosphate hydrolases"/>
    <property type="match status" value="1"/>
</dbReference>
<dbReference type="SUPFAM" id="SSF52540">
    <property type="entry name" value="P-loop containing nucleoside triphosphate hydrolases"/>
    <property type="match status" value="1"/>
</dbReference>
<dbReference type="Pfam" id="PF00196">
    <property type="entry name" value="GerE"/>
    <property type="match status" value="1"/>
</dbReference>
<dbReference type="InterPro" id="IPR011990">
    <property type="entry name" value="TPR-like_helical_dom_sf"/>
</dbReference>
<dbReference type="SUPFAM" id="SSF48452">
    <property type="entry name" value="TPR-like"/>
    <property type="match status" value="2"/>
</dbReference>
<comment type="caution">
    <text evidence="4">The sequence shown here is derived from an EMBL/GenBank/DDBJ whole genome shotgun (WGS) entry which is preliminary data.</text>
</comment>
<dbReference type="InterPro" id="IPR041664">
    <property type="entry name" value="AAA_16"/>
</dbReference>
<dbReference type="CDD" id="cd06170">
    <property type="entry name" value="LuxR_C_like"/>
    <property type="match status" value="1"/>
</dbReference>
<dbReference type="PANTHER" id="PTHR16305:SF35">
    <property type="entry name" value="TRANSCRIPTIONAL ACTIVATOR DOMAIN"/>
    <property type="match status" value="1"/>
</dbReference>
<dbReference type="InterPro" id="IPR036388">
    <property type="entry name" value="WH-like_DNA-bd_sf"/>
</dbReference>
<dbReference type="RefSeq" id="WP_165343778.1">
    <property type="nucleotide sequence ID" value="NZ_JAAKZX010000170.1"/>
</dbReference>
<dbReference type="Gene3D" id="1.10.10.10">
    <property type="entry name" value="Winged helix-like DNA-binding domain superfamily/Winged helix DNA-binding domain"/>
    <property type="match status" value="1"/>
</dbReference>
<evidence type="ECO:0000313" key="5">
    <source>
        <dbReference type="Proteomes" id="UP001518140"/>
    </source>
</evidence>
<evidence type="ECO:0000313" key="4">
    <source>
        <dbReference type="EMBL" id="NGO47256.1"/>
    </source>
</evidence>
<keyword evidence="2" id="KW-0067">ATP-binding</keyword>
<reference evidence="4 5" key="1">
    <citation type="submission" date="2020-02" db="EMBL/GenBank/DDBJ databases">
        <title>Whole-genome analyses of novel actinobacteria.</title>
        <authorList>
            <person name="Sahin N."/>
            <person name="Tokatli A."/>
        </authorList>
    </citation>
    <scope>NUCLEOTIDE SEQUENCE [LARGE SCALE GENOMIC DNA]</scope>
    <source>
        <strain evidence="4 5">YC419</strain>
    </source>
</reference>
<dbReference type="SUPFAM" id="SSF46894">
    <property type="entry name" value="C-terminal effector domain of the bipartite response regulators"/>
    <property type="match status" value="1"/>
</dbReference>
<dbReference type="Proteomes" id="UP001518140">
    <property type="component" value="Unassembled WGS sequence"/>
</dbReference>
<name>A0ABX0DZ95_9ACTN</name>
<feature type="domain" description="HTH luxR-type" evidence="3">
    <location>
        <begin position="885"/>
        <end position="912"/>
    </location>
</feature>